<evidence type="ECO:0000313" key="1">
    <source>
        <dbReference type="EMBL" id="GAH73879.1"/>
    </source>
</evidence>
<protein>
    <submittedName>
        <fullName evidence="1">Uncharacterized protein</fullName>
    </submittedName>
</protein>
<accession>X1J6A0</accession>
<name>X1J6A0_9ZZZZ</name>
<feature type="non-terminal residue" evidence="1">
    <location>
        <position position="1"/>
    </location>
</feature>
<dbReference type="AlphaFoldDB" id="X1J6A0"/>
<comment type="caution">
    <text evidence="1">The sequence shown here is derived from an EMBL/GenBank/DDBJ whole genome shotgun (WGS) entry which is preliminary data.</text>
</comment>
<reference evidence="1" key="1">
    <citation type="journal article" date="2014" name="Front. Microbiol.">
        <title>High frequency of phylogenetically diverse reductive dehalogenase-homologous genes in deep subseafloor sedimentary metagenomes.</title>
        <authorList>
            <person name="Kawai M."/>
            <person name="Futagami T."/>
            <person name="Toyoda A."/>
            <person name="Takaki Y."/>
            <person name="Nishi S."/>
            <person name="Hori S."/>
            <person name="Arai W."/>
            <person name="Tsubouchi T."/>
            <person name="Morono Y."/>
            <person name="Uchiyama I."/>
            <person name="Ito T."/>
            <person name="Fujiyama A."/>
            <person name="Inagaki F."/>
            <person name="Takami H."/>
        </authorList>
    </citation>
    <scope>NUCLEOTIDE SEQUENCE</scope>
    <source>
        <strain evidence="1">Expedition CK06-06</strain>
    </source>
</reference>
<dbReference type="EMBL" id="BARU01030040">
    <property type="protein sequence ID" value="GAH73879.1"/>
    <property type="molecule type" value="Genomic_DNA"/>
</dbReference>
<proteinExistence type="predicted"/>
<sequence length="102" mass="11521">VISGIVLPIVLVVWRRGTEAAKWQGELGSTVRGLQHQLDERKEEDEALQQGLRERRQAYDVCREEIRASLAEVKSDLRIVRHDVARLVEKNGLPPSGPGKEE</sequence>
<organism evidence="1">
    <name type="scientific">marine sediment metagenome</name>
    <dbReference type="NCBI Taxonomy" id="412755"/>
    <lineage>
        <taxon>unclassified sequences</taxon>
        <taxon>metagenomes</taxon>
        <taxon>ecological metagenomes</taxon>
    </lineage>
</organism>
<gene>
    <name evidence="1" type="ORF">S03H2_47723</name>
</gene>